<dbReference type="GO" id="GO:0005737">
    <property type="term" value="C:cytoplasm"/>
    <property type="evidence" value="ECO:0007669"/>
    <property type="project" value="TreeGrafter"/>
</dbReference>
<dbReference type="GO" id="GO:0036424">
    <property type="term" value="F:L-phosphoserine phosphatase activity"/>
    <property type="evidence" value="ECO:0007669"/>
    <property type="project" value="InterPro"/>
</dbReference>
<evidence type="ECO:0000256" key="8">
    <source>
        <dbReference type="ARBA" id="ARBA00022842"/>
    </source>
</evidence>
<organism evidence="14 15">
    <name type="scientific">Paraoerskovia marina</name>
    <dbReference type="NCBI Taxonomy" id="545619"/>
    <lineage>
        <taxon>Bacteria</taxon>
        <taxon>Bacillati</taxon>
        <taxon>Actinomycetota</taxon>
        <taxon>Actinomycetes</taxon>
        <taxon>Micrococcales</taxon>
        <taxon>Cellulomonadaceae</taxon>
        <taxon>Paraoerskovia</taxon>
    </lineage>
</organism>
<reference evidence="14 15" key="1">
    <citation type="submission" date="2016-10" db="EMBL/GenBank/DDBJ databases">
        <authorList>
            <person name="de Groot N.N."/>
        </authorList>
    </citation>
    <scope>NUCLEOTIDE SEQUENCE [LARGE SCALE GENOMIC DNA]</scope>
    <source>
        <strain evidence="14 15">DSM 22126</strain>
    </source>
</reference>
<keyword evidence="5" id="KW-0028">Amino-acid biosynthesis</keyword>
<name>A0A1H1TEU5_9CELL</name>
<dbReference type="UniPathway" id="UPA00135">
    <property type="reaction ID" value="UER00198"/>
</dbReference>
<evidence type="ECO:0000256" key="12">
    <source>
        <dbReference type="ARBA" id="ARBA00048523"/>
    </source>
</evidence>
<evidence type="ECO:0000256" key="1">
    <source>
        <dbReference type="ARBA" id="ARBA00001946"/>
    </source>
</evidence>
<dbReference type="GO" id="GO:0000287">
    <property type="term" value="F:magnesium ion binding"/>
    <property type="evidence" value="ECO:0007669"/>
    <property type="project" value="TreeGrafter"/>
</dbReference>
<evidence type="ECO:0000256" key="6">
    <source>
        <dbReference type="ARBA" id="ARBA00022723"/>
    </source>
</evidence>
<keyword evidence="6" id="KW-0479">Metal-binding</keyword>
<keyword evidence="15" id="KW-1185">Reference proteome</keyword>
<feature type="active site" description="Nucleophile" evidence="13">
    <location>
        <position position="13"/>
    </location>
</feature>
<evidence type="ECO:0000256" key="2">
    <source>
        <dbReference type="ARBA" id="ARBA00005135"/>
    </source>
</evidence>
<evidence type="ECO:0000256" key="5">
    <source>
        <dbReference type="ARBA" id="ARBA00022605"/>
    </source>
</evidence>
<dbReference type="SFLD" id="SFLDF00029">
    <property type="entry name" value="phosphoserine_phosphatase"/>
    <property type="match status" value="1"/>
</dbReference>
<dbReference type="Proteomes" id="UP000185663">
    <property type="component" value="Chromosome I"/>
</dbReference>
<dbReference type="PANTHER" id="PTHR43344:SF2">
    <property type="entry name" value="PHOSPHOSERINE PHOSPHATASE"/>
    <property type="match status" value="1"/>
</dbReference>
<protein>
    <recommendedName>
        <fullName evidence="4">phosphoserine phosphatase</fullName>
        <ecNumber evidence="4">3.1.3.3</ecNumber>
    </recommendedName>
    <alternativeName>
        <fullName evidence="10">O-phosphoserine phosphohydrolase</fullName>
    </alternativeName>
</protein>
<dbReference type="InterPro" id="IPR004469">
    <property type="entry name" value="PSP"/>
</dbReference>
<dbReference type="Pfam" id="PF12710">
    <property type="entry name" value="HAD"/>
    <property type="match status" value="1"/>
</dbReference>
<keyword evidence="8" id="KW-0460">Magnesium</keyword>
<comment type="catalytic activity">
    <reaction evidence="12">
        <text>O-phospho-D-serine + H2O = D-serine + phosphate</text>
        <dbReference type="Rhea" id="RHEA:24873"/>
        <dbReference type="ChEBI" id="CHEBI:15377"/>
        <dbReference type="ChEBI" id="CHEBI:35247"/>
        <dbReference type="ChEBI" id="CHEBI:43474"/>
        <dbReference type="ChEBI" id="CHEBI:58680"/>
        <dbReference type="EC" id="3.1.3.3"/>
    </reaction>
</comment>
<dbReference type="InterPro" id="IPR036412">
    <property type="entry name" value="HAD-like_sf"/>
</dbReference>
<dbReference type="NCBIfam" id="TIGR01488">
    <property type="entry name" value="HAD-SF-IB"/>
    <property type="match status" value="1"/>
</dbReference>
<evidence type="ECO:0000256" key="7">
    <source>
        <dbReference type="ARBA" id="ARBA00022801"/>
    </source>
</evidence>
<dbReference type="SFLD" id="SFLDG01137">
    <property type="entry name" value="C1.6.1:_Phosphoserine_Phosphat"/>
    <property type="match status" value="1"/>
</dbReference>
<evidence type="ECO:0000256" key="9">
    <source>
        <dbReference type="ARBA" id="ARBA00023299"/>
    </source>
</evidence>
<dbReference type="InterPro" id="IPR023214">
    <property type="entry name" value="HAD_sf"/>
</dbReference>
<dbReference type="SFLD" id="SFLDG01136">
    <property type="entry name" value="C1.6:_Phosphoserine_Phosphatas"/>
    <property type="match status" value="1"/>
</dbReference>
<comment type="catalytic activity">
    <reaction evidence="11">
        <text>O-phospho-L-serine + H2O = L-serine + phosphate</text>
        <dbReference type="Rhea" id="RHEA:21208"/>
        <dbReference type="ChEBI" id="CHEBI:15377"/>
        <dbReference type="ChEBI" id="CHEBI:33384"/>
        <dbReference type="ChEBI" id="CHEBI:43474"/>
        <dbReference type="ChEBI" id="CHEBI:57524"/>
        <dbReference type="EC" id="3.1.3.3"/>
    </reaction>
</comment>
<dbReference type="NCBIfam" id="TIGR00338">
    <property type="entry name" value="serB"/>
    <property type="match status" value="1"/>
</dbReference>
<evidence type="ECO:0000256" key="11">
    <source>
        <dbReference type="ARBA" id="ARBA00048138"/>
    </source>
</evidence>
<dbReference type="Gene3D" id="3.40.50.1000">
    <property type="entry name" value="HAD superfamily/HAD-like"/>
    <property type="match status" value="1"/>
</dbReference>
<dbReference type="AlphaFoldDB" id="A0A1H1TEU5"/>
<evidence type="ECO:0000256" key="10">
    <source>
        <dbReference type="ARBA" id="ARBA00031693"/>
    </source>
</evidence>
<proteinExistence type="inferred from homology"/>
<dbReference type="SFLD" id="SFLDS00003">
    <property type="entry name" value="Haloacid_Dehalogenase"/>
    <property type="match status" value="1"/>
</dbReference>
<evidence type="ECO:0000313" key="15">
    <source>
        <dbReference type="Proteomes" id="UP000185663"/>
    </source>
</evidence>
<keyword evidence="7" id="KW-0378">Hydrolase</keyword>
<evidence type="ECO:0000256" key="3">
    <source>
        <dbReference type="ARBA" id="ARBA00009184"/>
    </source>
</evidence>
<dbReference type="eggNOG" id="COG0560">
    <property type="taxonomic scope" value="Bacteria"/>
</dbReference>
<dbReference type="STRING" id="545619.SAMN04489860_1882"/>
<feature type="active site" description="Proton donor" evidence="13">
    <location>
        <position position="15"/>
    </location>
</feature>
<evidence type="ECO:0000313" key="14">
    <source>
        <dbReference type="EMBL" id="SDS58730.1"/>
    </source>
</evidence>
<comment type="cofactor">
    <cofactor evidence="1">
        <name>Mg(2+)</name>
        <dbReference type="ChEBI" id="CHEBI:18420"/>
    </cofactor>
</comment>
<comment type="similarity">
    <text evidence="3">Belongs to the HAD-like hydrolase superfamily. SerB family.</text>
</comment>
<dbReference type="GO" id="GO:0006564">
    <property type="term" value="P:L-serine biosynthetic process"/>
    <property type="evidence" value="ECO:0007669"/>
    <property type="project" value="UniProtKB-KW"/>
</dbReference>
<accession>A0A1H1TEU5</accession>
<evidence type="ECO:0000256" key="4">
    <source>
        <dbReference type="ARBA" id="ARBA00012640"/>
    </source>
</evidence>
<evidence type="ECO:0000256" key="13">
    <source>
        <dbReference type="PIRSR" id="PIRSR604469-1"/>
    </source>
</evidence>
<gene>
    <name evidence="14" type="ORF">SAMN04489860_1882</name>
</gene>
<dbReference type="SUPFAM" id="SSF56784">
    <property type="entry name" value="HAD-like"/>
    <property type="match status" value="1"/>
</dbReference>
<dbReference type="InterPro" id="IPR050582">
    <property type="entry name" value="HAD-like_SerB"/>
</dbReference>
<keyword evidence="9" id="KW-0718">Serine biosynthesis</keyword>
<comment type="pathway">
    <text evidence="2">Amino-acid biosynthesis; L-serine biosynthesis; L-serine from 3-phospho-D-glycerate: step 3/3.</text>
</comment>
<dbReference type="PANTHER" id="PTHR43344">
    <property type="entry name" value="PHOSPHOSERINE PHOSPHATASE"/>
    <property type="match status" value="1"/>
</dbReference>
<dbReference type="EMBL" id="LT629776">
    <property type="protein sequence ID" value="SDS58730.1"/>
    <property type="molecule type" value="Genomic_DNA"/>
</dbReference>
<sequence length="229" mass="24084">MTDPTAPYLLVMDVDSTLITEEVIELLADHAGTRAEVAEVTERAMRGELDFAASLRERVATLRGVPADALDDVRRRATFTPGARELVAEAHRRGWVVALVSGGFTAIVEGLASELGITRYRANGLEIDEGVLTGRTTGPVVDRAAKATALAAYAAQEGITPDHTIAIGDGANDLDMIAAAGIGIAFAAKPVVREQAPYAVDGPRLDAVLPLIDRVVAERDRGFVSAEGA</sequence>
<dbReference type="EC" id="3.1.3.3" evidence="4"/>